<gene>
    <name evidence="1" type="ORF">EBB_23280</name>
</gene>
<dbReference type="EMBL" id="JACXST010000003">
    <property type="protein sequence ID" value="MBD9363348.1"/>
    <property type="molecule type" value="Genomic_DNA"/>
</dbReference>
<dbReference type="RefSeq" id="WP_192396036.1">
    <property type="nucleotide sequence ID" value="NZ_CAJHIU010000003.1"/>
</dbReference>
<evidence type="ECO:0000313" key="2">
    <source>
        <dbReference type="Proteomes" id="UP000641152"/>
    </source>
</evidence>
<comment type="caution">
    <text evidence="1">The sequence shown here is derived from an EMBL/GenBank/DDBJ whole genome shotgun (WGS) entry which is preliminary data.</text>
</comment>
<dbReference type="Proteomes" id="UP000641152">
    <property type="component" value="Unassembled WGS sequence"/>
</dbReference>
<evidence type="ECO:0000313" key="1">
    <source>
        <dbReference type="EMBL" id="MBD9363348.1"/>
    </source>
</evidence>
<reference evidence="1 2" key="1">
    <citation type="submission" date="2020-09" db="EMBL/GenBank/DDBJ databases">
        <title>Methylomonas albis sp. nov. and Methylomonas fluvii sp. nov.: Two cold-adapted methanotrophs from the River Elbe and an amended description of Methylovulum psychrotolerans strain Eb1.</title>
        <authorList>
            <person name="Bussmann I.K."/>
            <person name="Klings K.-W."/>
            <person name="Warnstedt J."/>
            <person name="Hoppert M."/>
            <person name="Saborowski A."/>
            <person name="Horn F."/>
            <person name="Liebner S."/>
        </authorList>
    </citation>
    <scope>NUCLEOTIDE SEQUENCE [LARGE SCALE GENOMIC DNA]</scope>
    <source>
        <strain evidence="1 2">EbB</strain>
    </source>
</reference>
<proteinExistence type="predicted"/>
<protein>
    <submittedName>
        <fullName evidence="1">Uncharacterized protein</fullName>
    </submittedName>
</protein>
<name>A0ABR9DJR4_9GAMM</name>
<sequence>MKFYIVDDYAERAKTFITEIKKRRAHEVLWLRPELADNIKLDFPATDDEQRIDSKEGLIKFIQSKANEDISIWIWDVELIFPHEKINNSDYDLGTDLQKALFGLLEVGHIMDLISSSTATGLIVQKWTHQKNEIESRLKQSEKSWNLLFDDQRTRWVNDILDQCLAATTPKKISALWNKPNWKNHFSDAGEGLPHIFSDQLWEKFLPVITECLGMQKLPDPIARIIKENFEGYFEALKTLIGGHAKCHVESGYLPCIGVLPILFLRSAIQSGKWNENELKRLATYFRLEKSCREVLLCSEHQSKDHIRAWLGLIADRLFPLLVENHERDGKANISNCEIKAGNSKFFRIVYDEPWSKLVEKMHNFSSEGGNTYELLRALVFHLGDCGEKLGVDARSIVNVRVIDTRTEIEFRVS</sequence>
<accession>A0ABR9DJR4</accession>
<organism evidence="1 2">
    <name type="scientific">Methylomonas fluvii</name>
    <dbReference type="NCBI Taxonomy" id="1854564"/>
    <lineage>
        <taxon>Bacteria</taxon>
        <taxon>Pseudomonadati</taxon>
        <taxon>Pseudomonadota</taxon>
        <taxon>Gammaproteobacteria</taxon>
        <taxon>Methylococcales</taxon>
        <taxon>Methylococcaceae</taxon>
        <taxon>Methylomonas</taxon>
    </lineage>
</organism>
<keyword evidence="2" id="KW-1185">Reference proteome</keyword>